<dbReference type="AlphaFoldDB" id="A0A0M3K207"/>
<sequence length="325" mass="36102">LKKFEASLSYDAPPKTIHRSPATQKSLKDEAWAETLFGPQGVLTAIFRMIDDRQMGPEHVASKASHPANTIPKDTQQHDLPFFLDLDFFKNAKRIDFARIFEAFLTNSQGDFGDPISELPEFLGICNRLSCGDIYKAIDQFRKSEFFTNFQTAMQLIQDPKGWEIIGDLLSNPELIAQFTSGPGGIEKLIGSVTTAVGNKPKPVNGRRPPTVHCCISYYCAFSILSESIREIFRKVESGVDELEETSSGVETVEIAPFPSKTKIESVEVKKEKLPEISESIDEKGEVSIKVDGTDSLVIDKSGYVVNKPLSSTYVALIPSFHLFE</sequence>
<accession>A0A0M3K207</accession>
<proteinExistence type="predicted"/>
<protein>
    <submittedName>
        <fullName evidence="1">SEC7 domain-containing protein</fullName>
    </submittedName>
</protein>
<evidence type="ECO:0000313" key="1">
    <source>
        <dbReference type="WBParaSite" id="ASIM_0001492101-mRNA-1"/>
    </source>
</evidence>
<organism evidence="1">
    <name type="scientific">Anisakis simplex</name>
    <name type="common">Herring worm</name>
    <dbReference type="NCBI Taxonomy" id="6269"/>
    <lineage>
        <taxon>Eukaryota</taxon>
        <taxon>Metazoa</taxon>
        <taxon>Ecdysozoa</taxon>
        <taxon>Nematoda</taxon>
        <taxon>Chromadorea</taxon>
        <taxon>Rhabditida</taxon>
        <taxon>Spirurina</taxon>
        <taxon>Ascaridomorpha</taxon>
        <taxon>Ascaridoidea</taxon>
        <taxon>Anisakidae</taxon>
        <taxon>Anisakis</taxon>
        <taxon>Anisakis simplex complex</taxon>
    </lineage>
</organism>
<name>A0A0M3K207_ANISI</name>
<dbReference type="WBParaSite" id="ASIM_0001492101-mRNA-1">
    <property type="protein sequence ID" value="ASIM_0001492101-mRNA-1"/>
    <property type="gene ID" value="ASIM_0001492101"/>
</dbReference>
<reference evidence="1" key="1">
    <citation type="submission" date="2017-02" db="UniProtKB">
        <authorList>
            <consortium name="WormBaseParasite"/>
        </authorList>
    </citation>
    <scope>IDENTIFICATION</scope>
</reference>